<proteinExistence type="inferred from homology"/>
<evidence type="ECO:0000256" key="6">
    <source>
        <dbReference type="ARBA" id="ARBA00023187"/>
    </source>
</evidence>
<feature type="region of interest" description="Disordered" evidence="8">
    <location>
        <begin position="235"/>
        <end position="266"/>
    </location>
</feature>
<dbReference type="STRING" id="1160509.A0A3N4I2Q6"/>
<dbReference type="GO" id="GO:0008380">
    <property type="term" value="P:RNA splicing"/>
    <property type="evidence" value="ECO:0007669"/>
    <property type="project" value="UniProtKB-KW"/>
</dbReference>
<dbReference type="GO" id="GO:0006397">
    <property type="term" value="P:mRNA processing"/>
    <property type="evidence" value="ECO:0007669"/>
    <property type="project" value="UniProtKB-KW"/>
</dbReference>
<accession>A0A3N4I2Q6</accession>
<dbReference type="InterPro" id="IPR006786">
    <property type="entry name" value="Pinin_SDK_MemA"/>
</dbReference>
<dbReference type="GO" id="GO:0071013">
    <property type="term" value="C:catalytic step 2 spliceosome"/>
    <property type="evidence" value="ECO:0007669"/>
    <property type="project" value="TreeGrafter"/>
</dbReference>
<comment type="subcellular location">
    <subcellularLocation>
        <location evidence="1">Nucleus</location>
    </subcellularLocation>
</comment>
<organism evidence="10 11">
    <name type="scientific">Ascobolus immersus RN42</name>
    <dbReference type="NCBI Taxonomy" id="1160509"/>
    <lineage>
        <taxon>Eukaryota</taxon>
        <taxon>Fungi</taxon>
        <taxon>Dikarya</taxon>
        <taxon>Ascomycota</taxon>
        <taxon>Pezizomycotina</taxon>
        <taxon>Pezizomycetes</taxon>
        <taxon>Pezizales</taxon>
        <taxon>Ascobolaceae</taxon>
        <taxon>Ascobolus</taxon>
    </lineage>
</organism>
<evidence type="ECO:0000256" key="7">
    <source>
        <dbReference type="ARBA" id="ARBA00023242"/>
    </source>
</evidence>
<feature type="compositionally biased region" description="Acidic residues" evidence="8">
    <location>
        <begin position="280"/>
        <end position="292"/>
    </location>
</feature>
<feature type="compositionally biased region" description="Basic and acidic residues" evidence="8">
    <location>
        <begin position="369"/>
        <end position="381"/>
    </location>
</feature>
<evidence type="ECO:0000256" key="2">
    <source>
        <dbReference type="ARBA" id="ARBA00010386"/>
    </source>
</evidence>
<evidence type="ECO:0000259" key="9">
    <source>
        <dbReference type="Pfam" id="PF04696"/>
    </source>
</evidence>
<dbReference type="InterPro" id="IPR039853">
    <property type="entry name" value="Pinin"/>
</dbReference>
<feature type="region of interest" description="Disordered" evidence="8">
    <location>
        <begin position="1"/>
        <end position="100"/>
    </location>
</feature>
<dbReference type="Proteomes" id="UP000275078">
    <property type="component" value="Unassembled WGS sequence"/>
</dbReference>
<comment type="similarity">
    <text evidence="2">Belongs to the pinin family.</text>
</comment>
<evidence type="ECO:0000313" key="11">
    <source>
        <dbReference type="Proteomes" id="UP000275078"/>
    </source>
</evidence>
<dbReference type="PANTHER" id="PTHR12707">
    <property type="entry name" value="PINN"/>
    <property type="match status" value="1"/>
</dbReference>
<dbReference type="Pfam" id="PF04696">
    <property type="entry name" value="Pinin_SDK_memA"/>
    <property type="match status" value="1"/>
</dbReference>
<protein>
    <recommendedName>
        <fullName evidence="9">Pinin/SDK/MemA protein domain-containing protein</fullName>
    </recommendedName>
</protein>
<dbReference type="PANTHER" id="PTHR12707:SF0">
    <property type="entry name" value="PININ"/>
    <property type="match status" value="1"/>
</dbReference>
<reference evidence="10 11" key="1">
    <citation type="journal article" date="2018" name="Nat. Ecol. Evol.">
        <title>Pezizomycetes genomes reveal the molecular basis of ectomycorrhizal truffle lifestyle.</title>
        <authorList>
            <person name="Murat C."/>
            <person name="Payen T."/>
            <person name="Noel B."/>
            <person name="Kuo A."/>
            <person name="Morin E."/>
            <person name="Chen J."/>
            <person name="Kohler A."/>
            <person name="Krizsan K."/>
            <person name="Balestrini R."/>
            <person name="Da Silva C."/>
            <person name="Montanini B."/>
            <person name="Hainaut M."/>
            <person name="Levati E."/>
            <person name="Barry K.W."/>
            <person name="Belfiori B."/>
            <person name="Cichocki N."/>
            <person name="Clum A."/>
            <person name="Dockter R.B."/>
            <person name="Fauchery L."/>
            <person name="Guy J."/>
            <person name="Iotti M."/>
            <person name="Le Tacon F."/>
            <person name="Lindquist E.A."/>
            <person name="Lipzen A."/>
            <person name="Malagnac F."/>
            <person name="Mello A."/>
            <person name="Molinier V."/>
            <person name="Miyauchi S."/>
            <person name="Poulain J."/>
            <person name="Riccioni C."/>
            <person name="Rubini A."/>
            <person name="Sitrit Y."/>
            <person name="Splivallo R."/>
            <person name="Traeger S."/>
            <person name="Wang M."/>
            <person name="Zifcakova L."/>
            <person name="Wipf D."/>
            <person name="Zambonelli A."/>
            <person name="Paolocci F."/>
            <person name="Nowrousian M."/>
            <person name="Ottonello S."/>
            <person name="Baldrian P."/>
            <person name="Spatafora J.W."/>
            <person name="Henrissat B."/>
            <person name="Nagy L.G."/>
            <person name="Aury J.M."/>
            <person name="Wincker P."/>
            <person name="Grigoriev I.V."/>
            <person name="Bonfante P."/>
            <person name="Martin F.M."/>
        </authorList>
    </citation>
    <scope>NUCLEOTIDE SEQUENCE [LARGE SCALE GENOMIC DNA]</scope>
    <source>
        <strain evidence="10 11">RN42</strain>
    </source>
</reference>
<evidence type="ECO:0000256" key="4">
    <source>
        <dbReference type="ARBA" id="ARBA00023015"/>
    </source>
</evidence>
<feature type="domain" description="Pinin/SDK/MemA protein" evidence="9">
    <location>
        <begin position="103"/>
        <end position="216"/>
    </location>
</feature>
<evidence type="ECO:0000256" key="1">
    <source>
        <dbReference type="ARBA" id="ARBA00004123"/>
    </source>
</evidence>
<evidence type="ECO:0000256" key="3">
    <source>
        <dbReference type="ARBA" id="ARBA00022664"/>
    </source>
</evidence>
<keyword evidence="11" id="KW-1185">Reference proteome</keyword>
<feature type="compositionally biased region" description="Basic and acidic residues" evidence="8">
    <location>
        <begin position="293"/>
        <end position="317"/>
    </location>
</feature>
<evidence type="ECO:0000256" key="8">
    <source>
        <dbReference type="SAM" id="MobiDB-lite"/>
    </source>
</evidence>
<evidence type="ECO:0000256" key="5">
    <source>
        <dbReference type="ARBA" id="ARBA00023163"/>
    </source>
</evidence>
<feature type="compositionally biased region" description="Acidic residues" evidence="8">
    <location>
        <begin position="382"/>
        <end position="393"/>
    </location>
</feature>
<dbReference type="OrthoDB" id="330772at2759"/>
<feature type="compositionally biased region" description="Basic and acidic residues" evidence="8">
    <location>
        <begin position="338"/>
        <end position="359"/>
    </location>
</feature>
<keyword evidence="7" id="KW-0539">Nucleus</keyword>
<sequence length="393" mass="45346">MGRDYETKVAIPSRVNVPRSPSPRPRKRYASSESRSPSPPARYRRRSPSPERRRERRRSRSPRSPRRRSTVRERSPPPRRGRSPVPPARIEPAPRRRVVDAVEKTRNKRLFGGILGTLSKFQSDLEKPKVKAGNARRRELEEKAREKLKRGIPVDENRAAKRRTGPEWRAWEKHCMDQRHTNLRHQARFLKTTTEPHLYYIPWKLTKSNQAQLDKQLAEVEEVIAREIDQLAKKHEEEEALEKGISLPNRQAEPAQAAPISPVDRDHSPMIAEKAAEAINNEDVEMNLDTTDDQNHESNAETPSLEDKETMEHDKKSANGAGQAESKDSLDNADEDLRDASFHSTKEQQENNETDKEMTTEEEEQPSTSHEEQRQQSPKEEEVIENDDADMVE</sequence>
<dbReference type="EMBL" id="ML119705">
    <property type="protein sequence ID" value="RPA78948.1"/>
    <property type="molecule type" value="Genomic_DNA"/>
</dbReference>
<gene>
    <name evidence="10" type="ORF">BJ508DRAFT_151258</name>
</gene>
<feature type="region of interest" description="Disordered" evidence="8">
    <location>
        <begin position="279"/>
        <end position="393"/>
    </location>
</feature>
<keyword evidence="3" id="KW-0507">mRNA processing</keyword>
<name>A0A3N4I2Q6_ASCIM</name>
<evidence type="ECO:0000313" key="10">
    <source>
        <dbReference type="EMBL" id="RPA78948.1"/>
    </source>
</evidence>
<dbReference type="AlphaFoldDB" id="A0A3N4I2Q6"/>
<keyword evidence="5" id="KW-0804">Transcription</keyword>
<keyword evidence="4" id="KW-0805">Transcription regulation</keyword>
<feature type="compositionally biased region" description="Basic residues" evidence="8">
    <location>
        <begin position="54"/>
        <end position="69"/>
    </location>
</feature>
<keyword evidence="6" id="KW-0508">mRNA splicing</keyword>